<reference evidence="1" key="1">
    <citation type="submission" date="2020-08" db="EMBL/GenBank/DDBJ databases">
        <title>Multicomponent nature underlies the extraordinary mechanical properties of spider dragline silk.</title>
        <authorList>
            <person name="Kono N."/>
            <person name="Nakamura H."/>
            <person name="Mori M."/>
            <person name="Yoshida Y."/>
            <person name="Ohtoshi R."/>
            <person name="Malay A.D."/>
            <person name="Moran D.A.P."/>
            <person name="Tomita M."/>
            <person name="Numata K."/>
            <person name="Arakawa K."/>
        </authorList>
    </citation>
    <scope>NUCLEOTIDE SEQUENCE</scope>
</reference>
<organism evidence="1 2">
    <name type="scientific">Nephila pilipes</name>
    <name type="common">Giant wood spider</name>
    <name type="synonym">Nephila maculata</name>
    <dbReference type="NCBI Taxonomy" id="299642"/>
    <lineage>
        <taxon>Eukaryota</taxon>
        <taxon>Metazoa</taxon>
        <taxon>Ecdysozoa</taxon>
        <taxon>Arthropoda</taxon>
        <taxon>Chelicerata</taxon>
        <taxon>Arachnida</taxon>
        <taxon>Araneae</taxon>
        <taxon>Araneomorphae</taxon>
        <taxon>Entelegynae</taxon>
        <taxon>Araneoidea</taxon>
        <taxon>Nephilidae</taxon>
        <taxon>Nephila</taxon>
    </lineage>
</organism>
<protein>
    <submittedName>
        <fullName evidence="1">Uncharacterized protein</fullName>
    </submittedName>
</protein>
<keyword evidence="2" id="KW-1185">Reference proteome</keyword>
<accession>A0A8X6T2B8</accession>
<comment type="caution">
    <text evidence="1">The sequence shown here is derived from an EMBL/GenBank/DDBJ whole genome shotgun (WGS) entry which is preliminary data.</text>
</comment>
<gene>
    <name evidence="1" type="ORF">NPIL_155931</name>
</gene>
<sequence>MGCICAAAAQAAAAQQRGSKGWQVKALRNGAAARRLPQPGKRRVRVWQPGRRSCRKSGGFKRRLCNGKQRAAAQKAAASAGRIFAKKSNGRAAYKQAVAGTLSVPNAAGTCATAAAMVRPWHEMLFLAACNTSYK</sequence>
<evidence type="ECO:0000313" key="2">
    <source>
        <dbReference type="Proteomes" id="UP000887013"/>
    </source>
</evidence>
<dbReference type="AlphaFoldDB" id="A0A8X6T2B8"/>
<dbReference type="EMBL" id="BMAW01095856">
    <property type="protein sequence ID" value="GFS72256.1"/>
    <property type="molecule type" value="Genomic_DNA"/>
</dbReference>
<name>A0A8X6T2B8_NEPPI</name>
<dbReference type="Proteomes" id="UP000887013">
    <property type="component" value="Unassembled WGS sequence"/>
</dbReference>
<evidence type="ECO:0000313" key="1">
    <source>
        <dbReference type="EMBL" id="GFS72256.1"/>
    </source>
</evidence>
<proteinExistence type="predicted"/>